<comment type="caution">
    <text evidence="8">The sequence shown here is derived from an EMBL/GenBank/DDBJ whole genome shotgun (WGS) entry which is preliminary data.</text>
</comment>
<dbReference type="AlphaFoldDB" id="A0A8J4BGP9"/>
<gene>
    <name evidence="8" type="ORF">Vafri_15358</name>
</gene>
<evidence type="ECO:0000256" key="6">
    <source>
        <dbReference type="ARBA" id="ARBA00023180"/>
    </source>
</evidence>
<feature type="signal peptide" evidence="7">
    <location>
        <begin position="1"/>
        <end position="28"/>
    </location>
</feature>
<comment type="subcellular location">
    <subcellularLocation>
        <location evidence="1">Membrane</location>
        <topology evidence="1">Single-pass type II membrane protein</topology>
    </subcellularLocation>
</comment>
<keyword evidence="2" id="KW-0812">Transmembrane</keyword>
<organism evidence="8 9">
    <name type="scientific">Volvox africanus</name>
    <dbReference type="NCBI Taxonomy" id="51714"/>
    <lineage>
        <taxon>Eukaryota</taxon>
        <taxon>Viridiplantae</taxon>
        <taxon>Chlorophyta</taxon>
        <taxon>core chlorophytes</taxon>
        <taxon>Chlorophyceae</taxon>
        <taxon>CS clade</taxon>
        <taxon>Chlamydomonadales</taxon>
        <taxon>Volvocaceae</taxon>
        <taxon>Volvox</taxon>
    </lineage>
</organism>
<evidence type="ECO:0000256" key="2">
    <source>
        <dbReference type="ARBA" id="ARBA00022692"/>
    </source>
</evidence>
<keyword evidence="4" id="KW-1133">Transmembrane helix</keyword>
<keyword evidence="5" id="KW-0472">Membrane</keyword>
<name>A0A8J4BGP9_9CHLO</name>
<keyword evidence="9" id="KW-1185">Reference proteome</keyword>
<dbReference type="Proteomes" id="UP000747399">
    <property type="component" value="Unassembled WGS sequence"/>
</dbReference>
<dbReference type="EMBL" id="BNCO01000041">
    <property type="protein sequence ID" value="GIL60835.1"/>
    <property type="molecule type" value="Genomic_DNA"/>
</dbReference>
<sequence>MQASYSPRTVLGPVVVTFLALVLPLVSGTVDKAALFMKCFENQDCLAKRTVWEHLTEDIPSCLATVRVWWSNKPPGIPVTLVTQLSVERLDQLKAQCATWQGPLAAALYIPLHNPSAIELSEASQQRLQALIANVDEFFRHLESSDGGPGCQLRLALMYELFADQRALLLYPVNSLRNYARLLADTDLIANIDVDMVPSLSISIALRDAKLLAEYVRGCQSGAVYVLPAFETHCGGTSYADSLALGGKEALAQGLKKCLRRMRPKAPFSHNSTKYDRWLATEDTYRITYGPLFEPWFISWRWGTLWYDYRFRGYGKNKIVQAAAMNATGTVWLVSPHGFLVHRPHTESRVRKDFLRAKFSRKDMQSLRHTVYGHVESLWDGTRSEMERGSYVTRVERSFQACMESLPWWQMSTNGGGRMT</sequence>
<dbReference type="GO" id="GO:0016020">
    <property type="term" value="C:membrane"/>
    <property type="evidence" value="ECO:0007669"/>
    <property type="project" value="UniProtKB-SubCell"/>
</dbReference>
<keyword evidence="7" id="KW-0732">Signal</keyword>
<evidence type="ECO:0000256" key="3">
    <source>
        <dbReference type="ARBA" id="ARBA00022968"/>
    </source>
</evidence>
<dbReference type="GO" id="GO:0042285">
    <property type="term" value="F:xylosyltransferase activity"/>
    <property type="evidence" value="ECO:0007669"/>
    <property type="project" value="TreeGrafter"/>
</dbReference>
<evidence type="ECO:0000256" key="7">
    <source>
        <dbReference type="SAM" id="SignalP"/>
    </source>
</evidence>
<feature type="chain" id="PRO_5035182881" description="Glycosyltransferase-like protein LARGE2" evidence="7">
    <location>
        <begin position="29"/>
        <end position="420"/>
    </location>
</feature>
<dbReference type="GO" id="GO:0035269">
    <property type="term" value="P:protein O-linked glycosylation via mannose"/>
    <property type="evidence" value="ECO:0007669"/>
    <property type="project" value="TreeGrafter"/>
</dbReference>
<dbReference type="PANTHER" id="PTHR12270">
    <property type="entry name" value="GLYCOSYLTRANSFERASE-RELATED"/>
    <property type="match status" value="1"/>
</dbReference>
<evidence type="ECO:0000256" key="1">
    <source>
        <dbReference type="ARBA" id="ARBA00004606"/>
    </source>
</evidence>
<evidence type="ECO:0000313" key="9">
    <source>
        <dbReference type="Proteomes" id="UP000747399"/>
    </source>
</evidence>
<evidence type="ECO:0000313" key="8">
    <source>
        <dbReference type="EMBL" id="GIL60835.1"/>
    </source>
</evidence>
<protein>
    <recommendedName>
        <fullName evidence="10">Glycosyltransferase-like protein LARGE2</fullName>
    </recommendedName>
</protein>
<keyword evidence="6" id="KW-0325">Glycoprotein</keyword>
<evidence type="ECO:0008006" key="10">
    <source>
        <dbReference type="Google" id="ProtNLM"/>
    </source>
</evidence>
<dbReference type="InterPro" id="IPR051292">
    <property type="entry name" value="Xyl/GlcA_transferase"/>
</dbReference>
<dbReference type="GO" id="GO:0015020">
    <property type="term" value="F:glucuronosyltransferase activity"/>
    <property type="evidence" value="ECO:0007669"/>
    <property type="project" value="TreeGrafter"/>
</dbReference>
<evidence type="ECO:0000256" key="4">
    <source>
        <dbReference type="ARBA" id="ARBA00022989"/>
    </source>
</evidence>
<evidence type="ECO:0000256" key="5">
    <source>
        <dbReference type="ARBA" id="ARBA00023136"/>
    </source>
</evidence>
<dbReference type="PANTHER" id="PTHR12270:SF52">
    <property type="entry name" value="GLYCOSYLTRANSFERASE-LIKE PROTEIN GNT13-RELATED"/>
    <property type="match status" value="1"/>
</dbReference>
<accession>A0A8J4BGP9</accession>
<proteinExistence type="predicted"/>
<dbReference type="Pfam" id="PF13896">
    <property type="entry name" value="Glyco_transf_49"/>
    <property type="match status" value="1"/>
</dbReference>
<reference evidence="8" key="1">
    <citation type="journal article" date="2021" name="Proc. Natl. Acad. Sci. U.S.A.">
        <title>Three genomes in the algal genus Volvox reveal the fate of a haploid sex-determining region after a transition to homothallism.</title>
        <authorList>
            <person name="Yamamoto K."/>
            <person name="Hamaji T."/>
            <person name="Kawai-Toyooka H."/>
            <person name="Matsuzaki R."/>
            <person name="Takahashi F."/>
            <person name="Nishimura Y."/>
            <person name="Kawachi M."/>
            <person name="Noguchi H."/>
            <person name="Minakuchi Y."/>
            <person name="Umen J.G."/>
            <person name="Toyoda A."/>
            <person name="Nozaki H."/>
        </authorList>
    </citation>
    <scope>NUCLEOTIDE SEQUENCE</scope>
    <source>
        <strain evidence="8">NIES-3780</strain>
    </source>
</reference>
<keyword evidence="3" id="KW-0735">Signal-anchor</keyword>